<keyword evidence="2" id="KW-1185">Reference proteome</keyword>
<evidence type="ECO:0000313" key="1">
    <source>
        <dbReference type="EMBL" id="KIL67795.1"/>
    </source>
</evidence>
<reference evidence="1 2" key="1">
    <citation type="submission" date="2014-04" db="EMBL/GenBank/DDBJ databases">
        <title>Evolutionary Origins and Diversification of the Mycorrhizal Mutualists.</title>
        <authorList>
            <consortium name="DOE Joint Genome Institute"/>
            <consortium name="Mycorrhizal Genomics Consortium"/>
            <person name="Kohler A."/>
            <person name="Kuo A."/>
            <person name="Nagy L.G."/>
            <person name="Floudas D."/>
            <person name="Copeland A."/>
            <person name="Barry K.W."/>
            <person name="Cichocki N."/>
            <person name="Veneault-Fourrey C."/>
            <person name="LaButti K."/>
            <person name="Lindquist E.A."/>
            <person name="Lipzen A."/>
            <person name="Lundell T."/>
            <person name="Morin E."/>
            <person name="Murat C."/>
            <person name="Riley R."/>
            <person name="Ohm R."/>
            <person name="Sun H."/>
            <person name="Tunlid A."/>
            <person name="Henrissat B."/>
            <person name="Grigoriev I.V."/>
            <person name="Hibbett D.S."/>
            <person name="Martin F."/>
        </authorList>
    </citation>
    <scope>NUCLEOTIDE SEQUENCE [LARGE SCALE GENOMIC DNA]</scope>
    <source>
        <strain evidence="1 2">Koide BX008</strain>
    </source>
</reference>
<evidence type="ECO:0000313" key="2">
    <source>
        <dbReference type="Proteomes" id="UP000054549"/>
    </source>
</evidence>
<dbReference type="Proteomes" id="UP000054549">
    <property type="component" value="Unassembled WGS sequence"/>
</dbReference>
<dbReference type="InterPro" id="IPR015943">
    <property type="entry name" value="WD40/YVTN_repeat-like_dom_sf"/>
</dbReference>
<dbReference type="HOGENOM" id="CLU_566242_0_0_1"/>
<sequence length="486" mass="52795">MLLSSFPADILILILRNLSVPELGKLACTDHFFKTFVNEYGWSGYLRSNPRPSYSLSQARSSWSSKAKAYFDALTDAAWQDSNFVARPLSRPWRGKLQPILSINSSRLFVAAGHTIYSYKFTGARGEKQSPPVISEGSFTIPPPSNALRDVTSSTTVNDRSSDDTIYLGFQDGSLERVTVMDSPSNESSSLAFVRNRVGPFGHHIDLIESLSASQGFLLSLTTNGHATLSPIDSHHSSFSSIKLDTRSWVCHLCLHASDRYAAFGTHSSSPLTVHSIAEDGLRQSPTAILQPKLSSTPQSLNAVYGITQAPTSAPWGSSPQVLVSGWFDGVVKCYDLRSSLRSDHAAQSSSSPIPLRPILELSDPLADEAIYSVSCGGGSSSYIAAGTARHSVVSFWDVRSPKAGWSVYAPGNDHSPVYSVILESSRLFGVTQSRPFVYDFGPGVTSTTYPSLPRGVDGLKYKEGRGRNEPGFYVTTYQHHPSADH</sequence>
<evidence type="ECO:0008006" key="3">
    <source>
        <dbReference type="Google" id="ProtNLM"/>
    </source>
</evidence>
<dbReference type="EMBL" id="KN818230">
    <property type="protein sequence ID" value="KIL67795.1"/>
    <property type="molecule type" value="Genomic_DNA"/>
</dbReference>
<dbReference type="Gene3D" id="2.130.10.10">
    <property type="entry name" value="YVTN repeat-like/Quinoprotein amine dehydrogenase"/>
    <property type="match status" value="1"/>
</dbReference>
<accession>A0A0C2SWF2</accession>
<proteinExistence type="predicted"/>
<dbReference type="SUPFAM" id="SSF50978">
    <property type="entry name" value="WD40 repeat-like"/>
    <property type="match status" value="1"/>
</dbReference>
<dbReference type="InterPro" id="IPR036322">
    <property type="entry name" value="WD40_repeat_dom_sf"/>
</dbReference>
<name>A0A0C2SWF2_AMAMK</name>
<gene>
    <name evidence="1" type="ORF">M378DRAFT_1066144</name>
</gene>
<dbReference type="AlphaFoldDB" id="A0A0C2SWF2"/>
<protein>
    <recommendedName>
        <fullName evidence="3">F-box domain-containing protein</fullName>
    </recommendedName>
</protein>
<organism evidence="1 2">
    <name type="scientific">Amanita muscaria (strain Koide BX008)</name>
    <dbReference type="NCBI Taxonomy" id="946122"/>
    <lineage>
        <taxon>Eukaryota</taxon>
        <taxon>Fungi</taxon>
        <taxon>Dikarya</taxon>
        <taxon>Basidiomycota</taxon>
        <taxon>Agaricomycotina</taxon>
        <taxon>Agaricomycetes</taxon>
        <taxon>Agaricomycetidae</taxon>
        <taxon>Agaricales</taxon>
        <taxon>Pluteineae</taxon>
        <taxon>Amanitaceae</taxon>
        <taxon>Amanita</taxon>
    </lineage>
</organism>
<dbReference type="OrthoDB" id="1259151at2759"/>
<dbReference type="InParanoid" id="A0A0C2SWF2"/>